<gene>
    <name evidence="1" type="ORF">EVA_12409</name>
</gene>
<comment type="caution">
    <text evidence="1">The sequence shown here is derived from an EMBL/GenBank/DDBJ whole genome shotgun (WGS) entry which is preliminary data.</text>
</comment>
<reference evidence="1" key="1">
    <citation type="journal article" date="2012" name="PLoS ONE">
        <title>Gene sets for utilization of primary and secondary nutrition supplies in the distal gut of endangered iberian lynx.</title>
        <authorList>
            <person name="Alcaide M."/>
            <person name="Messina E."/>
            <person name="Richter M."/>
            <person name="Bargiela R."/>
            <person name="Peplies J."/>
            <person name="Huws S.A."/>
            <person name="Newbold C.J."/>
            <person name="Golyshin P.N."/>
            <person name="Simon M.A."/>
            <person name="Lopez G."/>
            <person name="Yakimov M.M."/>
            <person name="Ferrer M."/>
        </authorList>
    </citation>
    <scope>NUCLEOTIDE SEQUENCE</scope>
</reference>
<protein>
    <submittedName>
        <fullName evidence="1">Uncharacterized protein</fullName>
    </submittedName>
</protein>
<accession>J9GCF9</accession>
<name>J9GCF9_9ZZZZ</name>
<feature type="non-terminal residue" evidence="1">
    <location>
        <position position="23"/>
    </location>
</feature>
<evidence type="ECO:0000313" key="1">
    <source>
        <dbReference type="EMBL" id="EJW99482.1"/>
    </source>
</evidence>
<proteinExistence type="predicted"/>
<sequence length="23" mass="2566">MVDGFVYSYGGIETITEQSIEKV</sequence>
<dbReference type="EMBL" id="AMCI01003780">
    <property type="protein sequence ID" value="EJW99482.1"/>
    <property type="molecule type" value="Genomic_DNA"/>
</dbReference>
<organism evidence="1">
    <name type="scientific">gut metagenome</name>
    <dbReference type="NCBI Taxonomy" id="749906"/>
    <lineage>
        <taxon>unclassified sequences</taxon>
        <taxon>metagenomes</taxon>
        <taxon>organismal metagenomes</taxon>
    </lineage>
</organism>
<dbReference type="AlphaFoldDB" id="J9GCF9"/>